<accession>A0A174AEZ2</accession>
<evidence type="ECO:0000313" key="3">
    <source>
        <dbReference type="Proteomes" id="UP000095651"/>
    </source>
</evidence>
<organism evidence="2 3">
    <name type="scientific">Hungatella hathewayi</name>
    <dbReference type="NCBI Taxonomy" id="154046"/>
    <lineage>
        <taxon>Bacteria</taxon>
        <taxon>Bacillati</taxon>
        <taxon>Bacillota</taxon>
        <taxon>Clostridia</taxon>
        <taxon>Lachnospirales</taxon>
        <taxon>Lachnospiraceae</taxon>
        <taxon>Hungatella</taxon>
    </lineage>
</organism>
<dbReference type="AlphaFoldDB" id="A0A174AEZ2"/>
<reference evidence="2 3" key="1">
    <citation type="submission" date="2015-09" db="EMBL/GenBank/DDBJ databases">
        <authorList>
            <consortium name="Pathogen Informatics"/>
        </authorList>
    </citation>
    <scope>NUCLEOTIDE SEQUENCE [LARGE SCALE GENOMIC DNA]</scope>
    <source>
        <strain evidence="2 3">2789STDY5608850</strain>
    </source>
</reference>
<evidence type="ECO:0000259" key="1">
    <source>
        <dbReference type="Pfam" id="PF04015"/>
    </source>
</evidence>
<feature type="domain" description="DUF362" evidence="1">
    <location>
        <begin position="22"/>
        <end position="80"/>
    </location>
</feature>
<sequence>MEKNDIGIIHGTEYRAMTKKILKDHCQAAVTCALKNHKGVIPNSEKRRFYTLDLHKPTAHLNPIARTDFIPVDMVKFLEEYLGRKTGT</sequence>
<proteinExistence type="predicted"/>
<dbReference type="Proteomes" id="UP000095651">
    <property type="component" value="Unassembled WGS sequence"/>
</dbReference>
<protein>
    <submittedName>
        <fullName evidence="2">Domain of uncharacterized function (DUF362)</fullName>
    </submittedName>
</protein>
<evidence type="ECO:0000313" key="2">
    <source>
        <dbReference type="EMBL" id="CUN87007.1"/>
    </source>
</evidence>
<dbReference type="EMBL" id="CYZE01000002">
    <property type="protein sequence ID" value="CUN87007.1"/>
    <property type="molecule type" value="Genomic_DNA"/>
</dbReference>
<gene>
    <name evidence="2" type="ORF">ERS852407_01314</name>
</gene>
<dbReference type="Pfam" id="PF04015">
    <property type="entry name" value="DUF362"/>
    <property type="match status" value="1"/>
</dbReference>
<dbReference type="InterPro" id="IPR007160">
    <property type="entry name" value="DUF362"/>
</dbReference>
<name>A0A174AEZ2_9FIRM</name>